<dbReference type="Proteomes" id="UP000242715">
    <property type="component" value="Unassembled WGS sequence"/>
</dbReference>
<dbReference type="EMBL" id="DF974862">
    <property type="protein sequence ID" value="GAU50759.1"/>
    <property type="molecule type" value="Genomic_DNA"/>
</dbReference>
<dbReference type="AlphaFoldDB" id="A0A2Z6PT35"/>
<proteinExistence type="predicted"/>
<accession>A0A2Z6PT35</accession>
<evidence type="ECO:0000313" key="2">
    <source>
        <dbReference type="Proteomes" id="UP000242715"/>
    </source>
</evidence>
<sequence length="82" mass="9636">MELVSLVRAIKAKKNIIKAEDNDILSKHKFAYQKVLFDVQKSFIKRLLIEKISGDVVENATNRRFLFWRKQQKAKSEGIELM</sequence>
<keyword evidence="2" id="KW-1185">Reference proteome</keyword>
<name>A0A2Z6PT35_TRISU</name>
<organism evidence="1 2">
    <name type="scientific">Trifolium subterraneum</name>
    <name type="common">Subterranean clover</name>
    <dbReference type="NCBI Taxonomy" id="3900"/>
    <lineage>
        <taxon>Eukaryota</taxon>
        <taxon>Viridiplantae</taxon>
        <taxon>Streptophyta</taxon>
        <taxon>Embryophyta</taxon>
        <taxon>Tracheophyta</taxon>
        <taxon>Spermatophyta</taxon>
        <taxon>Magnoliopsida</taxon>
        <taxon>eudicotyledons</taxon>
        <taxon>Gunneridae</taxon>
        <taxon>Pentapetalae</taxon>
        <taxon>rosids</taxon>
        <taxon>fabids</taxon>
        <taxon>Fabales</taxon>
        <taxon>Fabaceae</taxon>
        <taxon>Papilionoideae</taxon>
        <taxon>50 kb inversion clade</taxon>
        <taxon>NPAAA clade</taxon>
        <taxon>Hologalegina</taxon>
        <taxon>IRL clade</taxon>
        <taxon>Trifolieae</taxon>
        <taxon>Trifolium</taxon>
    </lineage>
</organism>
<evidence type="ECO:0000313" key="1">
    <source>
        <dbReference type="EMBL" id="GAU50759.1"/>
    </source>
</evidence>
<gene>
    <name evidence="1" type="ORF">TSUD_272740</name>
</gene>
<reference evidence="2" key="1">
    <citation type="journal article" date="2017" name="Front. Plant Sci.">
        <title>Climate Clever Clovers: New Paradigm to Reduce the Environmental Footprint of Ruminants by Breeding Low Methanogenic Forages Utilizing Haplotype Variation.</title>
        <authorList>
            <person name="Kaur P."/>
            <person name="Appels R."/>
            <person name="Bayer P.E."/>
            <person name="Keeble-Gagnere G."/>
            <person name="Wang J."/>
            <person name="Hirakawa H."/>
            <person name="Shirasawa K."/>
            <person name="Vercoe P."/>
            <person name="Stefanova K."/>
            <person name="Durmic Z."/>
            <person name="Nichols P."/>
            <person name="Revell C."/>
            <person name="Isobe S.N."/>
            <person name="Edwards D."/>
            <person name="Erskine W."/>
        </authorList>
    </citation>
    <scope>NUCLEOTIDE SEQUENCE [LARGE SCALE GENOMIC DNA]</scope>
    <source>
        <strain evidence="2">cv. Daliak</strain>
    </source>
</reference>
<protein>
    <submittedName>
        <fullName evidence="1">Uncharacterized protein</fullName>
    </submittedName>
</protein>